<keyword evidence="1" id="KW-0812">Transmembrane</keyword>
<keyword evidence="1" id="KW-0472">Membrane</keyword>
<protein>
    <recommendedName>
        <fullName evidence="4">TMhelix containing protein</fullName>
    </recommendedName>
</protein>
<evidence type="ECO:0008006" key="4">
    <source>
        <dbReference type="Google" id="ProtNLM"/>
    </source>
</evidence>
<sequence>MIISNCVLSLIGGVLSIIGTCSSNDNLECFGWGMILVTFVNTVGYTIGCLKKEMRNK</sequence>
<reference evidence="3" key="1">
    <citation type="journal article" date="2019" name="Int. J. Syst. Evol. Microbiol.">
        <title>The Global Catalogue of Microorganisms (GCM) 10K type strain sequencing project: providing services to taxonomists for standard genome sequencing and annotation.</title>
        <authorList>
            <consortium name="The Broad Institute Genomics Platform"/>
            <consortium name="The Broad Institute Genome Sequencing Center for Infectious Disease"/>
            <person name="Wu L."/>
            <person name="Ma J."/>
        </authorList>
    </citation>
    <scope>NUCLEOTIDE SEQUENCE [LARGE SCALE GENOMIC DNA]</scope>
    <source>
        <strain evidence="3">CGMCC 1.15942</strain>
    </source>
</reference>
<organism evidence="2 3">
    <name type="scientific">Enterococcus wangshanyuanii</name>
    <dbReference type="NCBI Taxonomy" id="2005703"/>
    <lineage>
        <taxon>Bacteria</taxon>
        <taxon>Bacillati</taxon>
        <taxon>Bacillota</taxon>
        <taxon>Bacilli</taxon>
        <taxon>Lactobacillales</taxon>
        <taxon>Enterococcaceae</taxon>
        <taxon>Enterococcus</taxon>
    </lineage>
</organism>
<keyword evidence="1" id="KW-1133">Transmembrane helix</keyword>
<dbReference type="EMBL" id="BMKI01000015">
    <property type="protein sequence ID" value="GGD03277.1"/>
    <property type="molecule type" value="Genomic_DNA"/>
</dbReference>
<gene>
    <name evidence="2" type="ORF">GCM10011573_35910</name>
</gene>
<evidence type="ECO:0000313" key="3">
    <source>
        <dbReference type="Proteomes" id="UP000630615"/>
    </source>
</evidence>
<name>A0ABQ1PT12_9ENTE</name>
<keyword evidence="3" id="KW-1185">Reference proteome</keyword>
<accession>A0ABQ1PT12</accession>
<dbReference type="Proteomes" id="UP000630615">
    <property type="component" value="Unassembled WGS sequence"/>
</dbReference>
<proteinExistence type="predicted"/>
<evidence type="ECO:0000313" key="2">
    <source>
        <dbReference type="EMBL" id="GGD03277.1"/>
    </source>
</evidence>
<comment type="caution">
    <text evidence="2">The sequence shown here is derived from an EMBL/GenBank/DDBJ whole genome shotgun (WGS) entry which is preliminary data.</text>
</comment>
<evidence type="ECO:0000256" key="1">
    <source>
        <dbReference type="SAM" id="Phobius"/>
    </source>
</evidence>
<feature type="transmembrane region" description="Helical" evidence="1">
    <location>
        <begin position="31"/>
        <end position="50"/>
    </location>
</feature>